<dbReference type="AlphaFoldDB" id="I0JPE9"/>
<organism evidence="2 3">
    <name type="scientific">Halobacillus halophilus (strain ATCC 35676 / DSM 2266 / JCM 20832 / KCTC 3685 / LMG 17431 / NBRC 102448 / NCIMB 2269)</name>
    <name type="common">Sporosarcina halophila</name>
    <dbReference type="NCBI Taxonomy" id="866895"/>
    <lineage>
        <taxon>Bacteria</taxon>
        <taxon>Bacillati</taxon>
        <taxon>Bacillota</taxon>
        <taxon>Bacilli</taxon>
        <taxon>Bacillales</taxon>
        <taxon>Bacillaceae</taxon>
        <taxon>Halobacillus</taxon>
    </lineage>
</organism>
<protein>
    <submittedName>
        <fullName evidence="2">Uncharacterized protein</fullName>
    </submittedName>
</protein>
<proteinExistence type="predicted"/>
<keyword evidence="3" id="KW-1185">Reference proteome</keyword>
<evidence type="ECO:0000313" key="2">
    <source>
        <dbReference type="EMBL" id="CCG46019.1"/>
    </source>
</evidence>
<reference evidence="2 3" key="1">
    <citation type="journal article" date="2013" name="Environ. Microbiol.">
        <title>Chloride and organic osmolytes: a hybrid strategy to cope with elevated salinities by the moderately halophilic, chloride-dependent bacterium Halobacillus halophilus.</title>
        <authorList>
            <person name="Saum S.H."/>
            <person name="Pfeiffer F."/>
            <person name="Palm P."/>
            <person name="Rampp M."/>
            <person name="Schuster S.C."/>
            <person name="Muller V."/>
            <person name="Oesterhelt D."/>
        </authorList>
    </citation>
    <scope>NUCLEOTIDE SEQUENCE [LARGE SCALE GENOMIC DNA]</scope>
    <source>
        <strain evidence="3">ATCC 35676 / DSM 2266 / JCM 20832 / KCTC 3685 / LMG 17431 / NBRC 102448 / NCIMB 2269</strain>
    </source>
</reference>
<name>I0JPE9_HALH3</name>
<accession>I0JPE9</accession>
<evidence type="ECO:0000256" key="1">
    <source>
        <dbReference type="SAM" id="MobiDB-lite"/>
    </source>
</evidence>
<dbReference type="KEGG" id="hhd:HBHAL_3674"/>
<gene>
    <name evidence="2" type="ordered locus">HBHAL_3674</name>
</gene>
<evidence type="ECO:0000313" key="3">
    <source>
        <dbReference type="Proteomes" id="UP000007397"/>
    </source>
</evidence>
<dbReference type="Proteomes" id="UP000007397">
    <property type="component" value="Chromosome"/>
</dbReference>
<feature type="region of interest" description="Disordered" evidence="1">
    <location>
        <begin position="1"/>
        <end position="23"/>
    </location>
</feature>
<dbReference type="PATRIC" id="fig|866895.3.peg.2700"/>
<sequence>MTGKSTWTYPSERKTDGESFPGSMLVEGRPWSSFFERKVEGAG</sequence>
<dbReference type="STRING" id="866895.HBHAL_3674"/>
<dbReference type="EMBL" id="HE717023">
    <property type="protein sequence ID" value="CCG46019.1"/>
    <property type="molecule type" value="Genomic_DNA"/>
</dbReference>
<dbReference type="HOGENOM" id="CLU_3234348_0_0_9"/>